<keyword evidence="2" id="KW-1185">Reference proteome</keyword>
<proteinExistence type="predicted"/>
<dbReference type="EMBL" id="BAABGQ010000008">
    <property type="protein sequence ID" value="GAA4505110.1"/>
    <property type="molecule type" value="Genomic_DNA"/>
</dbReference>
<comment type="caution">
    <text evidence="1">The sequence shown here is derived from an EMBL/GenBank/DDBJ whole genome shotgun (WGS) entry which is preliminary data.</text>
</comment>
<organism evidence="1 2">
    <name type="scientific">Hymenobacter ginsengisoli</name>
    <dbReference type="NCBI Taxonomy" id="1051626"/>
    <lineage>
        <taxon>Bacteria</taxon>
        <taxon>Pseudomonadati</taxon>
        <taxon>Bacteroidota</taxon>
        <taxon>Cytophagia</taxon>
        <taxon>Cytophagales</taxon>
        <taxon>Hymenobacteraceae</taxon>
        <taxon>Hymenobacter</taxon>
    </lineage>
</organism>
<protein>
    <submittedName>
        <fullName evidence="1">Uncharacterized protein</fullName>
    </submittedName>
</protein>
<dbReference type="Proteomes" id="UP001501243">
    <property type="component" value="Unassembled WGS sequence"/>
</dbReference>
<name>A0ABP8QKK9_9BACT</name>
<accession>A0ABP8QKK9</accession>
<evidence type="ECO:0000313" key="1">
    <source>
        <dbReference type="EMBL" id="GAA4505110.1"/>
    </source>
</evidence>
<sequence length="57" mass="6030">MAVPPLVGITPQYVLILGEPLSERASARYNQSAAAYYGLDSLRLSGPGLPPADVHVH</sequence>
<evidence type="ECO:0000313" key="2">
    <source>
        <dbReference type="Proteomes" id="UP001501243"/>
    </source>
</evidence>
<reference evidence="2" key="1">
    <citation type="journal article" date="2019" name="Int. J. Syst. Evol. Microbiol.">
        <title>The Global Catalogue of Microorganisms (GCM) 10K type strain sequencing project: providing services to taxonomists for standard genome sequencing and annotation.</title>
        <authorList>
            <consortium name="The Broad Institute Genomics Platform"/>
            <consortium name="The Broad Institute Genome Sequencing Center for Infectious Disease"/>
            <person name="Wu L."/>
            <person name="Ma J."/>
        </authorList>
    </citation>
    <scope>NUCLEOTIDE SEQUENCE [LARGE SCALE GENOMIC DNA]</scope>
    <source>
        <strain evidence="2">JCM 17841</strain>
    </source>
</reference>
<gene>
    <name evidence="1" type="ORF">GCM10023172_32460</name>
</gene>